<sequence>MKKYFITAAIILAVLGCGFIALQRKDNKMDNLAVTDPDLALIRKNFIEQEVLPHGKLPAKTRYLVLLASHVATQSPKEFELTLNEALDNGISPTEAKETVYQTVPYAGLAKADDFILLANRILTERGVRLPLESQSTTNAGNRLEKGIEVQSLIFGAEHISGMRATAPQGLKHIQDYLSANCFGDYYTRGGLDVQTRELLTFATLVSLGGADAQVRAHVQGNLNVGNDRRVLLDTVSQMLPYIGYPRSLNGIAAINDITKDKTND</sequence>
<gene>
    <name evidence="2" type="ORF">IAD20_03235</name>
</gene>
<evidence type="ECO:0000259" key="1">
    <source>
        <dbReference type="Pfam" id="PF02627"/>
    </source>
</evidence>
<protein>
    <submittedName>
        <fullName evidence="2">Carboxymuconolactone decarboxylase family protein</fullName>
    </submittedName>
</protein>
<dbReference type="PANTHER" id="PTHR33570:SF2">
    <property type="entry name" value="CARBOXYMUCONOLACTONE DECARBOXYLASE-LIKE DOMAIN-CONTAINING PROTEIN"/>
    <property type="match status" value="1"/>
</dbReference>
<feature type="domain" description="Carboxymuconolactone decarboxylase-like" evidence="1">
    <location>
        <begin position="174"/>
        <end position="256"/>
    </location>
</feature>
<dbReference type="Gene3D" id="1.20.1290.10">
    <property type="entry name" value="AhpD-like"/>
    <property type="match status" value="1"/>
</dbReference>
<dbReference type="InterPro" id="IPR052512">
    <property type="entry name" value="4CMD/NDH-1_regulator"/>
</dbReference>
<accession>A0A9D1SB01</accession>
<dbReference type="PANTHER" id="PTHR33570">
    <property type="entry name" value="4-CARBOXYMUCONOLACTONE DECARBOXYLASE FAMILY PROTEIN"/>
    <property type="match status" value="1"/>
</dbReference>
<reference evidence="2" key="1">
    <citation type="submission" date="2020-10" db="EMBL/GenBank/DDBJ databases">
        <authorList>
            <person name="Gilroy R."/>
        </authorList>
    </citation>
    <scope>NUCLEOTIDE SEQUENCE</scope>
    <source>
        <strain evidence="2">ChiW3-316</strain>
    </source>
</reference>
<dbReference type="GO" id="GO:0051920">
    <property type="term" value="F:peroxiredoxin activity"/>
    <property type="evidence" value="ECO:0007669"/>
    <property type="project" value="InterPro"/>
</dbReference>
<organism evidence="2 3">
    <name type="scientific">Candidatus Scatocola faecipullorum</name>
    <dbReference type="NCBI Taxonomy" id="2840917"/>
    <lineage>
        <taxon>Bacteria</taxon>
        <taxon>Pseudomonadati</taxon>
        <taxon>Pseudomonadota</taxon>
        <taxon>Alphaproteobacteria</taxon>
        <taxon>Rhodospirillales</taxon>
        <taxon>Rhodospirillaceae</taxon>
        <taxon>Rhodospirillaceae incertae sedis</taxon>
        <taxon>Candidatus Scatocola</taxon>
    </lineage>
</organism>
<dbReference type="InterPro" id="IPR003779">
    <property type="entry name" value="CMD-like"/>
</dbReference>
<dbReference type="AlphaFoldDB" id="A0A9D1SB01"/>
<evidence type="ECO:0000313" key="2">
    <source>
        <dbReference type="EMBL" id="HIU53077.1"/>
    </source>
</evidence>
<dbReference type="Pfam" id="PF02627">
    <property type="entry name" value="CMD"/>
    <property type="match status" value="2"/>
</dbReference>
<feature type="domain" description="Carboxymuconolactone decarboxylase-like" evidence="1">
    <location>
        <begin position="37"/>
        <end position="119"/>
    </location>
</feature>
<dbReference type="EMBL" id="DVNC01000022">
    <property type="protein sequence ID" value="HIU53077.1"/>
    <property type="molecule type" value="Genomic_DNA"/>
</dbReference>
<dbReference type="PROSITE" id="PS51257">
    <property type="entry name" value="PROKAR_LIPOPROTEIN"/>
    <property type="match status" value="1"/>
</dbReference>
<dbReference type="InterPro" id="IPR029032">
    <property type="entry name" value="AhpD-like"/>
</dbReference>
<reference evidence="2" key="2">
    <citation type="journal article" date="2021" name="PeerJ">
        <title>Extensive microbial diversity within the chicken gut microbiome revealed by metagenomics and culture.</title>
        <authorList>
            <person name="Gilroy R."/>
            <person name="Ravi A."/>
            <person name="Getino M."/>
            <person name="Pursley I."/>
            <person name="Horton D.L."/>
            <person name="Alikhan N.F."/>
            <person name="Baker D."/>
            <person name="Gharbi K."/>
            <person name="Hall N."/>
            <person name="Watson M."/>
            <person name="Adriaenssens E.M."/>
            <person name="Foster-Nyarko E."/>
            <person name="Jarju S."/>
            <person name="Secka A."/>
            <person name="Antonio M."/>
            <person name="Oren A."/>
            <person name="Chaudhuri R.R."/>
            <person name="La Ragione R."/>
            <person name="Hildebrand F."/>
            <person name="Pallen M.J."/>
        </authorList>
    </citation>
    <scope>NUCLEOTIDE SEQUENCE</scope>
    <source>
        <strain evidence="2">ChiW3-316</strain>
    </source>
</reference>
<dbReference type="SUPFAM" id="SSF69118">
    <property type="entry name" value="AhpD-like"/>
    <property type="match status" value="1"/>
</dbReference>
<comment type="caution">
    <text evidence="2">The sequence shown here is derived from an EMBL/GenBank/DDBJ whole genome shotgun (WGS) entry which is preliminary data.</text>
</comment>
<proteinExistence type="predicted"/>
<evidence type="ECO:0000313" key="3">
    <source>
        <dbReference type="Proteomes" id="UP000824107"/>
    </source>
</evidence>
<name>A0A9D1SB01_9PROT</name>
<dbReference type="Proteomes" id="UP000824107">
    <property type="component" value="Unassembled WGS sequence"/>
</dbReference>